<reference evidence="1" key="1">
    <citation type="submission" date="2018-05" db="EMBL/GenBank/DDBJ databases">
        <authorList>
            <person name="Lanie J.A."/>
            <person name="Ng W.-L."/>
            <person name="Kazmierczak K.M."/>
            <person name="Andrzejewski T.M."/>
            <person name="Davidsen T.M."/>
            <person name="Wayne K.J."/>
            <person name="Tettelin H."/>
            <person name="Glass J.I."/>
            <person name="Rusch D."/>
            <person name="Podicherti R."/>
            <person name="Tsui H.-C.T."/>
            <person name="Winkler M.E."/>
        </authorList>
    </citation>
    <scope>NUCLEOTIDE SEQUENCE</scope>
</reference>
<protein>
    <submittedName>
        <fullName evidence="1">Uncharacterized protein</fullName>
    </submittedName>
</protein>
<organism evidence="1">
    <name type="scientific">marine metagenome</name>
    <dbReference type="NCBI Taxonomy" id="408172"/>
    <lineage>
        <taxon>unclassified sequences</taxon>
        <taxon>metagenomes</taxon>
        <taxon>ecological metagenomes</taxon>
    </lineage>
</organism>
<proteinExistence type="predicted"/>
<gene>
    <name evidence="1" type="ORF">METZ01_LOCUS479374</name>
</gene>
<sequence>AIDAARLPATKCHTTASLRDYPNQTSQHVPRCICFDSVLLGNAV</sequence>
<feature type="non-terminal residue" evidence="1">
    <location>
        <position position="1"/>
    </location>
</feature>
<accession>A0A383C3C9</accession>
<dbReference type="AlphaFoldDB" id="A0A383C3C9"/>
<evidence type="ECO:0000313" key="1">
    <source>
        <dbReference type="EMBL" id="SVE26520.1"/>
    </source>
</evidence>
<feature type="non-terminal residue" evidence="1">
    <location>
        <position position="44"/>
    </location>
</feature>
<name>A0A383C3C9_9ZZZZ</name>
<dbReference type="EMBL" id="UINC01205374">
    <property type="protein sequence ID" value="SVE26520.1"/>
    <property type="molecule type" value="Genomic_DNA"/>
</dbReference>